<organism evidence="1">
    <name type="scientific">Arundo donax</name>
    <name type="common">Giant reed</name>
    <name type="synonym">Donax arundinaceus</name>
    <dbReference type="NCBI Taxonomy" id="35708"/>
    <lineage>
        <taxon>Eukaryota</taxon>
        <taxon>Viridiplantae</taxon>
        <taxon>Streptophyta</taxon>
        <taxon>Embryophyta</taxon>
        <taxon>Tracheophyta</taxon>
        <taxon>Spermatophyta</taxon>
        <taxon>Magnoliopsida</taxon>
        <taxon>Liliopsida</taxon>
        <taxon>Poales</taxon>
        <taxon>Poaceae</taxon>
        <taxon>PACMAD clade</taxon>
        <taxon>Arundinoideae</taxon>
        <taxon>Arundineae</taxon>
        <taxon>Arundo</taxon>
    </lineage>
</organism>
<proteinExistence type="predicted"/>
<name>A0A0A9DY85_ARUDO</name>
<reference evidence="1" key="1">
    <citation type="submission" date="2014-09" db="EMBL/GenBank/DDBJ databases">
        <authorList>
            <person name="Magalhaes I.L.F."/>
            <person name="Oliveira U."/>
            <person name="Santos F.R."/>
            <person name="Vidigal T.H.D.A."/>
            <person name="Brescovit A.D."/>
            <person name="Santos A.J."/>
        </authorList>
    </citation>
    <scope>NUCLEOTIDE SEQUENCE</scope>
    <source>
        <tissue evidence="1">Shoot tissue taken approximately 20 cm above the soil surface</tissue>
    </source>
</reference>
<protein>
    <submittedName>
        <fullName evidence="1">Uncharacterized protein</fullName>
    </submittedName>
</protein>
<dbReference type="EMBL" id="GBRH01209173">
    <property type="protein sequence ID" value="JAD88722.1"/>
    <property type="molecule type" value="Transcribed_RNA"/>
</dbReference>
<reference evidence="1" key="2">
    <citation type="journal article" date="2015" name="Data Brief">
        <title>Shoot transcriptome of the giant reed, Arundo donax.</title>
        <authorList>
            <person name="Barrero R.A."/>
            <person name="Guerrero F.D."/>
            <person name="Moolhuijzen P."/>
            <person name="Goolsby J.A."/>
            <person name="Tidwell J."/>
            <person name="Bellgard S.E."/>
            <person name="Bellgard M.I."/>
        </authorList>
    </citation>
    <scope>NUCLEOTIDE SEQUENCE</scope>
    <source>
        <tissue evidence="1">Shoot tissue taken approximately 20 cm above the soil surface</tissue>
    </source>
</reference>
<sequence>MICIPDVCLPPSCQIKDIHPICPSTFIWVKTSSYHRVREVEICPESLRHHPAVFTSARFHSPINFPFKIYLPKGRQVTLNNNVIIEEDHLVEVRKELVE</sequence>
<evidence type="ECO:0000313" key="1">
    <source>
        <dbReference type="EMBL" id="JAD88722.1"/>
    </source>
</evidence>
<dbReference type="AlphaFoldDB" id="A0A0A9DY85"/>
<accession>A0A0A9DY85</accession>